<evidence type="ECO:0000313" key="3">
    <source>
        <dbReference type="Proteomes" id="UP000799757"/>
    </source>
</evidence>
<proteinExistence type="predicted"/>
<dbReference type="OrthoDB" id="3766406at2759"/>
<dbReference type="InterPro" id="IPR036047">
    <property type="entry name" value="F-box-like_dom_sf"/>
</dbReference>
<dbReference type="InterPro" id="IPR001810">
    <property type="entry name" value="F-box_dom"/>
</dbReference>
<accession>A0A6A6XP29</accession>
<sequence>MALESRSRLSTHQYYPSKDLTVLPCAHALAYCTEHSAGRIEPKKPTNSIIHTVLAGLCGFRFSKVATTNQTCHLRSLPIELIGEIALHLTLPERIAFTLTCKALYSALGTSPFSGYKRLSEEECLKLLIPLQRDNPEYRICSPCKILHSRNTIAIPSSEPEGKTFPLTLKVYLIAPGRRRDPDPLFLYWVTDEHIRRIISRELCIWTLRCFGTFSLSEELASVPELHDTTFRYMMAPNRNRHNFVFYGIHEFSFTKAPHLRWSESGARGLLKNFDIRCCVHCSTELMMDELVCALYHGRGSPDSAQGGSTEGCARVQNDPFGDGCGHHFHDCECATEYKIERPMDRREGEVVLMRVFVWQWLGGNRDDAQSRKRGMVRRLHESAAWDDIGFISGPGHVFHISD</sequence>
<organism evidence="2 3">
    <name type="scientific">Melanomma pulvis-pyrius CBS 109.77</name>
    <dbReference type="NCBI Taxonomy" id="1314802"/>
    <lineage>
        <taxon>Eukaryota</taxon>
        <taxon>Fungi</taxon>
        <taxon>Dikarya</taxon>
        <taxon>Ascomycota</taxon>
        <taxon>Pezizomycotina</taxon>
        <taxon>Dothideomycetes</taxon>
        <taxon>Pleosporomycetidae</taxon>
        <taxon>Pleosporales</taxon>
        <taxon>Melanommataceae</taxon>
        <taxon>Melanomma</taxon>
    </lineage>
</organism>
<protein>
    <recommendedName>
        <fullName evidence="1">F-box domain-containing protein</fullName>
    </recommendedName>
</protein>
<reference evidence="2" key="1">
    <citation type="journal article" date="2020" name="Stud. Mycol.">
        <title>101 Dothideomycetes genomes: a test case for predicting lifestyles and emergence of pathogens.</title>
        <authorList>
            <person name="Haridas S."/>
            <person name="Albert R."/>
            <person name="Binder M."/>
            <person name="Bloem J."/>
            <person name="Labutti K."/>
            <person name="Salamov A."/>
            <person name="Andreopoulos B."/>
            <person name="Baker S."/>
            <person name="Barry K."/>
            <person name="Bills G."/>
            <person name="Bluhm B."/>
            <person name="Cannon C."/>
            <person name="Castanera R."/>
            <person name="Culley D."/>
            <person name="Daum C."/>
            <person name="Ezra D."/>
            <person name="Gonzalez J."/>
            <person name="Henrissat B."/>
            <person name="Kuo A."/>
            <person name="Liang C."/>
            <person name="Lipzen A."/>
            <person name="Lutzoni F."/>
            <person name="Magnuson J."/>
            <person name="Mondo S."/>
            <person name="Nolan M."/>
            <person name="Ohm R."/>
            <person name="Pangilinan J."/>
            <person name="Park H.-J."/>
            <person name="Ramirez L."/>
            <person name="Alfaro M."/>
            <person name="Sun H."/>
            <person name="Tritt A."/>
            <person name="Yoshinaga Y."/>
            <person name="Zwiers L.-H."/>
            <person name="Turgeon B."/>
            <person name="Goodwin S."/>
            <person name="Spatafora J."/>
            <person name="Crous P."/>
            <person name="Grigoriev I."/>
        </authorList>
    </citation>
    <scope>NUCLEOTIDE SEQUENCE</scope>
    <source>
        <strain evidence="2">CBS 109.77</strain>
    </source>
</reference>
<gene>
    <name evidence="2" type="ORF">K505DRAFT_127855</name>
</gene>
<dbReference type="SUPFAM" id="SSF81383">
    <property type="entry name" value="F-box domain"/>
    <property type="match status" value="1"/>
</dbReference>
<evidence type="ECO:0000313" key="2">
    <source>
        <dbReference type="EMBL" id="KAF2797903.1"/>
    </source>
</evidence>
<keyword evidence="3" id="KW-1185">Reference proteome</keyword>
<name>A0A6A6XP29_9PLEO</name>
<dbReference type="Proteomes" id="UP000799757">
    <property type="component" value="Unassembled WGS sequence"/>
</dbReference>
<dbReference type="AlphaFoldDB" id="A0A6A6XP29"/>
<dbReference type="EMBL" id="MU001796">
    <property type="protein sequence ID" value="KAF2797903.1"/>
    <property type="molecule type" value="Genomic_DNA"/>
</dbReference>
<evidence type="ECO:0000259" key="1">
    <source>
        <dbReference type="Pfam" id="PF00646"/>
    </source>
</evidence>
<feature type="domain" description="F-box" evidence="1">
    <location>
        <begin position="76"/>
        <end position="111"/>
    </location>
</feature>
<dbReference type="Pfam" id="PF00646">
    <property type="entry name" value="F-box"/>
    <property type="match status" value="1"/>
</dbReference>